<reference evidence="1 2" key="1">
    <citation type="submission" date="2014-03" db="EMBL/GenBank/DDBJ databases">
        <title>Draft Genome of Photorhabdus temperata Meg1.</title>
        <authorList>
            <person name="Hurst S.G.IV."/>
            <person name="Morris K."/>
            <person name="Thomas K."/>
            <person name="Tisa L.S."/>
        </authorList>
    </citation>
    <scope>NUCLEOTIDE SEQUENCE [LARGE SCALE GENOMIC DNA]</scope>
    <source>
        <strain evidence="1 2">Meg1</strain>
    </source>
</reference>
<comment type="caution">
    <text evidence="1">The sequence shown here is derived from an EMBL/GenBank/DDBJ whole genome shotgun (WGS) entry which is preliminary data.</text>
</comment>
<evidence type="ECO:0000313" key="1">
    <source>
        <dbReference type="EMBL" id="KER01892.1"/>
    </source>
</evidence>
<organism evidence="1 2">
    <name type="scientific">Photorhabdus temperata subsp. temperata Meg1</name>
    <dbReference type="NCBI Taxonomy" id="1393735"/>
    <lineage>
        <taxon>Bacteria</taxon>
        <taxon>Pseudomonadati</taxon>
        <taxon>Pseudomonadota</taxon>
        <taxon>Gammaproteobacteria</taxon>
        <taxon>Enterobacterales</taxon>
        <taxon>Morganellaceae</taxon>
        <taxon>Photorhabdus</taxon>
    </lineage>
</organism>
<protein>
    <submittedName>
        <fullName evidence="1">Uncharacterized protein</fullName>
    </submittedName>
</protein>
<gene>
    <name evidence="1" type="ORF">MEG1DRAFT_03475</name>
</gene>
<accession>A0A081RT89</accession>
<evidence type="ECO:0000313" key="2">
    <source>
        <dbReference type="Proteomes" id="UP000028002"/>
    </source>
</evidence>
<proteinExistence type="predicted"/>
<dbReference type="EMBL" id="JGVH01000066">
    <property type="protein sequence ID" value="KER01892.1"/>
    <property type="molecule type" value="Genomic_DNA"/>
</dbReference>
<dbReference type="AlphaFoldDB" id="A0A081RT89"/>
<sequence length="31" mass="3352">MRKVTLTLVVAVFAFGLNGYSQAKILMPPVS</sequence>
<name>A0A081RT89_PHOTE</name>
<dbReference type="Proteomes" id="UP000028002">
    <property type="component" value="Unassembled WGS sequence"/>
</dbReference>